<accession>A0A2U3Q9H5</accession>
<dbReference type="GO" id="GO:0016491">
    <property type="term" value="F:oxidoreductase activity"/>
    <property type="evidence" value="ECO:0007669"/>
    <property type="project" value="InterPro"/>
</dbReference>
<dbReference type="SUPFAM" id="SSF51735">
    <property type="entry name" value="NAD(P)-binding Rossmann-fold domains"/>
    <property type="match status" value="1"/>
</dbReference>
<feature type="domain" description="Enoyl reductase (ER)" evidence="1">
    <location>
        <begin position="10"/>
        <end position="324"/>
    </location>
</feature>
<dbReference type="Gene3D" id="3.90.180.10">
    <property type="entry name" value="Medium-chain alcohol dehydrogenases, catalytic domain"/>
    <property type="match status" value="1"/>
</dbReference>
<gene>
    <name evidence="2" type="ORF">BRAD3257_7355</name>
</gene>
<evidence type="ECO:0000313" key="3">
    <source>
        <dbReference type="Proteomes" id="UP000246085"/>
    </source>
</evidence>
<dbReference type="InterPro" id="IPR011032">
    <property type="entry name" value="GroES-like_sf"/>
</dbReference>
<dbReference type="PANTHER" id="PTHR43677">
    <property type="entry name" value="SHORT-CHAIN DEHYDROGENASE/REDUCTASE"/>
    <property type="match status" value="1"/>
</dbReference>
<dbReference type="KEGG" id="bvz:BRAD3257_7355"/>
<reference evidence="2 3" key="1">
    <citation type="submission" date="2018-03" db="EMBL/GenBank/DDBJ databases">
        <authorList>
            <person name="Gully D."/>
        </authorList>
    </citation>
    <scope>NUCLEOTIDE SEQUENCE [LARGE SCALE GENOMIC DNA]</scope>
    <source>
        <strain evidence="2">ORS3257</strain>
    </source>
</reference>
<evidence type="ECO:0000259" key="1">
    <source>
        <dbReference type="SMART" id="SM00829"/>
    </source>
</evidence>
<organism evidence="2 3">
    <name type="scientific">Bradyrhizobium vignae</name>
    <dbReference type="NCBI Taxonomy" id="1549949"/>
    <lineage>
        <taxon>Bacteria</taxon>
        <taxon>Pseudomonadati</taxon>
        <taxon>Pseudomonadota</taxon>
        <taxon>Alphaproteobacteria</taxon>
        <taxon>Hyphomicrobiales</taxon>
        <taxon>Nitrobacteraceae</taxon>
        <taxon>Bradyrhizobium</taxon>
    </lineage>
</organism>
<dbReference type="RefSeq" id="WP_122405284.1">
    <property type="nucleotide sequence ID" value="NZ_LS398110.1"/>
</dbReference>
<protein>
    <submittedName>
        <fullName evidence="2">Alcohol dehydrogenase, zinc-binding domain protein</fullName>
    </submittedName>
</protein>
<evidence type="ECO:0000313" key="2">
    <source>
        <dbReference type="EMBL" id="SPP98101.1"/>
    </source>
</evidence>
<dbReference type="InterPro" id="IPR013149">
    <property type="entry name" value="ADH-like_C"/>
</dbReference>
<dbReference type="SUPFAM" id="SSF50129">
    <property type="entry name" value="GroES-like"/>
    <property type="match status" value="1"/>
</dbReference>
<dbReference type="Gene3D" id="3.40.50.720">
    <property type="entry name" value="NAD(P)-binding Rossmann-like Domain"/>
    <property type="match status" value="1"/>
</dbReference>
<dbReference type="CDD" id="cd08241">
    <property type="entry name" value="QOR1"/>
    <property type="match status" value="1"/>
</dbReference>
<dbReference type="AlphaFoldDB" id="A0A2U3Q9H5"/>
<name>A0A2U3Q9H5_9BRAD</name>
<proteinExistence type="predicted"/>
<dbReference type="InterPro" id="IPR051397">
    <property type="entry name" value="Zn-ADH-like_protein"/>
</dbReference>
<dbReference type="InterPro" id="IPR013154">
    <property type="entry name" value="ADH-like_N"/>
</dbReference>
<dbReference type="EMBL" id="LS398110">
    <property type="protein sequence ID" value="SPP98101.1"/>
    <property type="molecule type" value="Genomic_DNA"/>
</dbReference>
<dbReference type="SMART" id="SM00829">
    <property type="entry name" value="PKS_ER"/>
    <property type="match status" value="1"/>
</dbReference>
<dbReference type="PANTHER" id="PTHR43677:SF4">
    <property type="entry name" value="QUINONE OXIDOREDUCTASE-LIKE PROTEIN 2"/>
    <property type="match status" value="1"/>
</dbReference>
<dbReference type="InterPro" id="IPR020843">
    <property type="entry name" value="ER"/>
</dbReference>
<dbReference type="InterPro" id="IPR036291">
    <property type="entry name" value="NAD(P)-bd_dom_sf"/>
</dbReference>
<sequence>MKGFVCRQSGEPSVLEYEEVPSRPLDAGEIRIEVRAADAGFHDTLMIAGRYQRKPAFPFIPGEGVAGTVRECGESASGHAVGDRVVARLPSGGGFAEEAIVLAGAAITIPEVVSFAEAAVLSASYATAYQGLVDRAQVCRGEVLLVRGAAGGVGRAAVEIGYALGALVIAAASSPEKLSIARRAGASHLINTTTEDVRGRVLEITEGRGADVIFDTVGTDFKQACLRCVARRGRILVVGFAGGEIPLIPAHYMINKFCAVLGVAMSYATFEKEPAHYRQVIGEVLRMRANARIGPLLVNTVGAGQLVAALGALSSRSSLGSTVLTF</sequence>
<dbReference type="Pfam" id="PF08240">
    <property type="entry name" value="ADH_N"/>
    <property type="match status" value="1"/>
</dbReference>
<dbReference type="Proteomes" id="UP000246085">
    <property type="component" value="Chromosome BRAD3257"/>
</dbReference>
<dbReference type="Pfam" id="PF00107">
    <property type="entry name" value="ADH_zinc_N"/>
    <property type="match status" value="1"/>
</dbReference>